<dbReference type="PROSITE" id="PS51186">
    <property type="entry name" value="GNAT"/>
    <property type="match status" value="1"/>
</dbReference>
<dbReference type="SUPFAM" id="SSF55729">
    <property type="entry name" value="Acyl-CoA N-acyltransferases (Nat)"/>
    <property type="match status" value="1"/>
</dbReference>
<dbReference type="CDD" id="cd04301">
    <property type="entry name" value="NAT_SF"/>
    <property type="match status" value="1"/>
</dbReference>
<organism evidence="2 3">
    <name type="scientific">Marilutibacter penaei</name>
    <dbReference type="NCBI Taxonomy" id="2759900"/>
    <lineage>
        <taxon>Bacteria</taxon>
        <taxon>Pseudomonadati</taxon>
        <taxon>Pseudomonadota</taxon>
        <taxon>Gammaproteobacteria</taxon>
        <taxon>Lysobacterales</taxon>
        <taxon>Lysobacteraceae</taxon>
        <taxon>Marilutibacter</taxon>
    </lineage>
</organism>
<evidence type="ECO:0000259" key="1">
    <source>
        <dbReference type="PROSITE" id="PS51186"/>
    </source>
</evidence>
<dbReference type="InterPro" id="IPR016181">
    <property type="entry name" value="Acyl_CoA_acyltransferase"/>
</dbReference>
<proteinExistence type="predicted"/>
<dbReference type="AlphaFoldDB" id="A0A7W3U505"/>
<comment type="caution">
    <text evidence="2">The sequence shown here is derived from an EMBL/GenBank/DDBJ whole genome shotgun (WGS) entry which is preliminary data.</text>
</comment>
<gene>
    <name evidence="2" type="ORF">H4F99_11420</name>
</gene>
<dbReference type="InterPro" id="IPR000182">
    <property type="entry name" value="GNAT_dom"/>
</dbReference>
<evidence type="ECO:0000313" key="3">
    <source>
        <dbReference type="Proteomes" id="UP000552587"/>
    </source>
</evidence>
<keyword evidence="2" id="KW-0808">Transferase</keyword>
<dbReference type="EMBL" id="JACHTE010000007">
    <property type="protein sequence ID" value="MBB1089089.1"/>
    <property type="molecule type" value="Genomic_DNA"/>
</dbReference>
<name>A0A7W3U505_9GAMM</name>
<dbReference type="Proteomes" id="UP000552587">
    <property type="component" value="Unassembled WGS sequence"/>
</dbReference>
<sequence>METPTRRIDLRLVSGQAIQSHVVDLAKLRIEVFRGWPYVYDGDAKYEAAYLKVYLQSAFSVVALAFDEARVVGASTGLPLADESEAFRKPFDGSAIDPAEVFYFGESVLLPAYRGRGVGHRFFDAREAHARSLGGFRWTAFCAVQRSDDDPRRPPFHRGHEAFWRKRGYQPRPDLQVRLPWNEVDLGEMDHVLTYWMRPMERV</sequence>
<dbReference type="RefSeq" id="WP_182669859.1">
    <property type="nucleotide sequence ID" value="NZ_JACHTE010000007.1"/>
</dbReference>
<evidence type="ECO:0000313" key="2">
    <source>
        <dbReference type="EMBL" id="MBB1089089.1"/>
    </source>
</evidence>
<feature type="domain" description="N-acetyltransferase" evidence="1">
    <location>
        <begin position="8"/>
        <end position="202"/>
    </location>
</feature>
<protein>
    <submittedName>
        <fullName evidence="2">GNAT family N-acetyltransferase</fullName>
    </submittedName>
</protein>
<keyword evidence="3" id="KW-1185">Reference proteome</keyword>
<accession>A0A7W3U505</accession>
<dbReference type="GO" id="GO:0016747">
    <property type="term" value="F:acyltransferase activity, transferring groups other than amino-acyl groups"/>
    <property type="evidence" value="ECO:0007669"/>
    <property type="project" value="InterPro"/>
</dbReference>
<reference evidence="2 3" key="1">
    <citation type="submission" date="2020-07" db="EMBL/GenBank/DDBJ databases">
        <authorList>
            <person name="Xu S."/>
            <person name="Li A."/>
        </authorList>
    </citation>
    <scope>NUCLEOTIDE SEQUENCE [LARGE SCALE GENOMIC DNA]</scope>
    <source>
        <strain evidence="2 3">SG-8</strain>
    </source>
</reference>
<dbReference type="Gene3D" id="3.40.630.30">
    <property type="match status" value="1"/>
</dbReference>